<dbReference type="EMBL" id="KV417559">
    <property type="protein sequence ID" value="KZP19985.1"/>
    <property type="molecule type" value="Genomic_DNA"/>
</dbReference>
<gene>
    <name evidence="1" type="ORF">FIBSPDRAFT_862227</name>
</gene>
<protein>
    <submittedName>
        <fullName evidence="1">Uncharacterized protein</fullName>
    </submittedName>
</protein>
<evidence type="ECO:0000313" key="2">
    <source>
        <dbReference type="Proteomes" id="UP000076532"/>
    </source>
</evidence>
<evidence type="ECO:0000313" key="1">
    <source>
        <dbReference type="EMBL" id="KZP19985.1"/>
    </source>
</evidence>
<accession>A0A166IMI2</accession>
<organism evidence="1 2">
    <name type="scientific">Athelia psychrophila</name>
    <dbReference type="NCBI Taxonomy" id="1759441"/>
    <lineage>
        <taxon>Eukaryota</taxon>
        <taxon>Fungi</taxon>
        <taxon>Dikarya</taxon>
        <taxon>Basidiomycota</taxon>
        <taxon>Agaricomycotina</taxon>
        <taxon>Agaricomycetes</taxon>
        <taxon>Agaricomycetidae</taxon>
        <taxon>Atheliales</taxon>
        <taxon>Atheliaceae</taxon>
        <taxon>Athelia</taxon>
    </lineage>
</organism>
<dbReference type="AlphaFoldDB" id="A0A166IMI2"/>
<proteinExistence type="predicted"/>
<keyword evidence="2" id="KW-1185">Reference proteome</keyword>
<sequence length="127" mass="14465">MVSSLTEDFEDELHLAPNLRSLTMRWPGPFPTKKGFSLHHFVNMVESRWTHRGAALDAALMRSPLSHVKVNDCISTEIYVSNSPIARLRRILEEGLDVKFLTAETNDITICKRNLLSSPPYTIQYAH</sequence>
<name>A0A166IMI2_9AGAM</name>
<reference evidence="1 2" key="1">
    <citation type="journal article" date="2016" name="Mol. Biol. Evol.">
        <title>Comparative Genomics of Early-Diverging Mushroom-Forming Fungi Provides Insights into the Origins of Lignocellulose Decay Capabilities.</title>
        <authorList>
            <person name="Nagy L.G."/>
            <person name="Riley R."/>
            <person name="Tritt A."/>
            <person name="Adam C."/>
            <person name="Daum C."/>
            <person name="Floudas D."/>
            <person name="Sun H."/>
            <person name="Yadav J.S."/>
            <person name="Pangilinan J."/>
            <person name="Larsson K.H."/>
            <person name="Matsuura K."/>
            <person name="Barry K."/>
            <person name="Labutti K."/>
            <person name="Kuo R."/>
            <person name="Ohm R.A."/>
            <person name="Bhattacharya S.S."/>
            <person name="Shirouzu T."/>
            <person name="Yoshinaga Y."/>
            <person name="Martin F.M."/>
            <person name="Grigoriev I.V."/>
            <person name="Hibbett D.S."/>
        </authorList>
    </citation>
    <scope>NUCLEOTIDE SEQUENCE [LARGE SCALE GENOMIC DNA]</scope>
    <source>
        <strain evidence="1 2">CBS 109695</strain>
    </source>
</reference>
<dbReference type="Proteomes" id="UP000076532">
    <property type="component" value="Unassembled WGS sequence"/>
</dbReference>